<organism evidence="6 7">
    <name type="scientific">Succinivibrio dextrinosolvens</name>
    <dbReference type="NCBI Taxonomy" id="83771"/>
    <lineage>
        <taxon>Bacteria</taxon>
        <taxon>Pseudomonadati</taxon>
        <taxon>Pseudomonadota</taxon>
        <taxon>Gammaproteobacteria</taxon>
        <taxon>Aeromonadales</taxon>
        <taxon>Succinivibrionaceae</taxon>
        <taxon>Succinivibrio</taxon>
    </lineage>
</organism>
<dbReference type="Pfam" id="PF01081">
    <property type="entry name" value="Aldolase"/>
    <property type="match status" value="1"/>
</dbReference>
<dbReference type="AlphaFoldDB" id="A0A662ZCU3"/>
<dbReference type="PANTHER" id="PTHR30246">
    <property type="entry name" value="2-KETO-3-DEOXY-6-PHOSPHOGLUCONATE ALDOLASE"/>
    <property type="match status" value="1"/>
</dbReference>
<name>A0A662ZCU3_9GAMM</name>
<dbReference type="EMBL" id="FOSF01000046">
    <property type="protein sequence ID" value="SFK26508.1"/>
    <property type="molecule type" value="Genomic_DNA"/>
</dbReference>
<comment type="subunit">
    <text evidence="3">Homotrimer.</text>
</comment>
<evidence type="ECO:0000313" key="7">
    <source>
        <dbReference type="Proteomes" id="UP000243374"/>
    </source>
</evidence>
<keyword evidence="7" id="KW-1185">Reference proteome</keyword>
<dbReference type="PANTHER" id="PTHR30246:SF1">
    <property type="entry name" value="2-DEHYDRO-3-DEOXY-6-PHOSPHOGALACTONATE ALDOLASE-RELATED"/>
    <property type="match status" value="1"/>
</dbReference>
<reference evidence="6 7" key="1">
    <citation type="submission" date="2016-10" db="EMBL/GenBank/DDBJ databases">
        <authorList>
            <person name="Varghese N."/>
            <person name="Submissions S."/>
        </authorList>
    </citation>
    <scope>NUCLEOTIDE SEQUENCE [LARGE SCALE GENOMIC DNA]</scope>
    <source>
        <strain evidence="6 7">22B</strain>
    </source>
</reference>
<dbReference type="InterPro" id="IPR031338">
    <property type="entry name" value="KDPG/KHG_AS_2"/>
</dbReference>
<evidence type="ECO:0000256" key="5">
    <source>
        <dbReference type="ARBA" id="ARBA00023277"/>
    </source>
</evidence>
<dbReference type="SUPFAM" id="SSF51569">
    <property type="entry name" value="Aldolase"/>
    <property type="match status" value="1"/>
</dbReference>
<dbReference type="Gene3D" id="3.20.20.70">
    <property type="entry name" value="Aldolase class I"/>
    <property type="match status" value="1"/>
</dbReference>
<dbReference type="Proteomes" id="UP000243374">
    <property type="component" value="Unassembled WGS sequence"/>
</dbReference>
<evidence type="ECO:0000256" key="1">
    <source>
        <dbReference type="ARBA" id="ARBA00004761"/>
    </source>
</evidence>
<protein>
    <submittedName>
        <fullName evidence="6">2-dehydro-3-deoxyphosphogluconate aldolase / (4S)-4-hydroxy-2-oxoglutarate aldolase</fullName>
    </submittedName>
</protein>
<dbReference type="GO" id="GO:0016829">
    <property type="term" value="F:lyase activity"/>
    <property type="evidence" value="ECO:0007669"/>
    <property type="project" value="UniProtKB-KW"/>
</dbReference>
<dbReference type="PROSITE" id="PS00160">
    <property type="entry name" value="ALDOLASE_KDPG_KHG_2"/>
    <property type="match status" value="1"/>
</dbReference>
<evidence type="ECO:0000256" key="2">
    <source>
        <dbReference type="ARBA" id="ARBA00006906"/>
    </source>
</evidence>
<evidence type="ECO:0000256" key="3">
    <source>
        <dbReference type="ARBA" id="ARBA00011233"/>
    </source>
</evidence>
<dbReference type="RefSeq" id="WP_074841203.1">
    <property type="nucleotide sequence ID" value="NZ_CP047056.1"/>
</dbReference>
<keyword evidence="4" id="KW-0456">Lyase</keyword>
<gene>
    <name evidence="6" type="ORF">SAMN04487865_10465</name>
</gene>
<keyword evidence="5" id="KW-0119">Carbohydrate metabolism</keyword>
<proteinExistence type="inferred from homology"/>
<dbReference type="InterPro" id="IPR013785">
    <property type="entry name" value="Aldolase_TIM"/>
</dbReference>
<evidence type="ECO:0000313" key="6">
    <source>
        <dbReference type="EMBL" id="SFK26508.1"/>
    </source>
</evidence>
<sequence length="324" mass="35725">MKIDRNNILKQISEIGMIPVLTIDKKERALPLAKALSKGGLPLMEVMLRSEDALACIEIISKELPDFIIGAGTVLTVDLAKKAIDAGAMFLVAPGFNPEVVKYALERNIPIVPGTVTPTEVEAARALGVHTLKFFPAVQQGGLDTMKLLSGSYPDVRWVPTGDMTRDLVKEYLPFCKVAATGGDFMLKYDDIHSDNYEKIAADVEETILEYLDLRIDHFGFNSNGSVEANALASKLGSVFHLGIDHHAHSTFAGKLFEVCHEPVAESLAHIGIGSRDALRAYHYLKRCGIEFDENSLKFKEDGRLYKAYLKERIGGFAFHLFQS</sequence>
<dbReference type="InterPro" id="IPR000887">
    <property type="entry name" value="Aldlse_KDPG_KHG"/>
</dbReference>
<dbReference type="CDD" id="cd00452">
    <property type="entry name" value="KDPG_aldolase"/>
    <property type="match status" value="1"/>
</dbReference>
<accession>A0A662ZCU3</accession>
<comment type="similarity">
    <text evidence="2">Belongs to the KHG/KDPG aldolase family.</text>
</comment>
<dbReference type="NCBIfam" id="TIGR01182">
    <property type="entry name" value="eda"/>
    <property type="match status" value="1"/>
</dbReference>
<comment type="pathway">
    <text evidence="1">Carbohydrate acid metabolism.</text>
</comment>
<evidence type="ECO:0000256" key="4">
    <source>
        <dbReference type="ARBA" id="ARBA00023239"/>
    </source>
</evidence>
<dbReference type="OrthoDB" id="9805177at2"/>